<dbReference type="Proteomes" id="UP000053989">
    <property type="component" value="Unassembled WGS sequence"/>
</dbReference>
<dbReference type="InParanoid" id="A0A0C2Z464"/>
<dbReference type="HOGENOM" id="CLU_018003_0_0_1"/>
<keyword evidence="4" id="KW-1185">Reference proteome</keyword>
<evidence type="ECO:0000256" key="1">
    <source>
        <dbReference type="SAM" id="Coils"/>
    </source>
</evidence>
<dbReference type="InterPro" id="IPR006073">
    <property type="entry name" value="GTP-bd"/>
</dbReference>
<name>A0A0C2Z464_9AGAM</name>
<reference evidence="3 4" key="1">
    <citation type="submission" date="2014-04" db="EMBL/GenBank/DDBJ databases">
        <authorList>
            <consortium name="DOE Joint Genome Institute"/>
            <person name="Kuo A."/>
            <person name="Kohler A."/>
            <person name="Nagy L.G."/>
            <person name="Floudas D."/>
            <person name="Copeland A."/>
            <person name="Barry K.W."/>
            <person name="Cichocki N."/>
            <person name="Veneault-Fourrey C."/>
            <person name="LaButti K."/>
            <person name="Lindquist E.A."/>
            <person name="Lipzen A."/>
            <person name="Lundell T."/>
            <person name="Morin E."/>
            <person name="Murat C."/>
            <person name="Sun H."/>
            <person name="Tunlid A."/>
            <person name="Henrissat B."/>
            <person name="Grigoriev I.V."/>
            <person name="Hibbett D.S."/>
            <person name="Martin F."/>
            <person name="Nordberg H.P."/>
            <person name="Cantor M.N."/>
            <person name="Hua S.X."/>
        </authorList>
    </citation>
    <scope>NUCLEOTIDE SEQUENCE [LARGE SCALE GENOMIC DNA]</scope>
    <source>
        <strain evidence="3 4">Foug A</strain>
    </source>
</reference>
<keyword evidence="1" id="KW-0175">Coiled coil</keyword>
<evidence type="ECO:0000259" key="2">
    <source>
        <dbReference type="Pfam" id="PF01926"/>
    </source>
</evidence>
<feature type="coiled-coil region" evidence="1">
    <location>
        <begin position="205"/>
        <end position="255"/>
    </location>
</feature>
<gene>
    <name evidence="3" type="ORF">SCLCIDRAFT_212026</name>
</gene>
<dbReference type="OrthoDB" id="8954335at2759"/>
<dbReference type="AlphaFoldDB" id="A0A0C2Z464"/>
<reference evidence="4" key="2">
    <citation type="submission" date="2015-01" db="EMBL/GenBank/DDBJ databases">
        <title>Evolutionary Origins and Diversification of the Mycorrhizal Mutualists.</title>
        <authorList>
            <consortium name="DOE Joint Genome Institute"/>
            <consortium name="Mycorrhizal Genomics Consortium"/>
            <person name="Kohler A."/>
            <person name="Kuo A."/>
            <person name="Nagy L.G."/>
            <person name="Floudas D."/>
            <person name="Copeland A."/>
            <person name="Barry K.W."/>
            <person name="Cichocki N."/>
            <person name="Veneault-Fourrey C."/>
            <person name="LaButti K."/>
            <person name="Lindquist E.A."/>
            <person name="Lipzen A."/>
            <person name="Lundell T."/>
            <person name="Morin E."/>
            <person name="Murat C."/>
            <person name="Riley R."/>
            <person name="Ohm R."/>
            <person name="Sun H."/>
            <person name="Tunlid A."/>
            <person name="Henrissat B."/>
            <person name="Grigoriev I.V."/>
            <person name="Hibbett D.S."/>
            <person name="Martin F."/>
        </authorList>
    </citation>
    <scope>NUCLEOTIDE SEQUENCE [LARGE SCALE GENOMIC DNA]</scope>
    <source>
        <strain evidence="4">Foug A</strain>
    </source>
</reference>
<evidence type="ECO:0000313" key="4">
    <source>
        <dbReference type="Proteomes" id="UP000053989"/>
    </source>
</evidence>
<dbReference type="STRING" id="1036808.A0A0C2Z464"/>
<dbReference type="Gene3D" id="3.40.50.300">
    <property type="entry name" value="P-loop containing nucleotide triphosphate hydrolases"/>
    <property type="match status" value="1"/>
</dbReference>
<dbReference type="EMBL" id="KN822111">
    <property type="protein sequence ID" value="KIM56728.1"/>
    <property type="molecule type" value="Genomic_DNA"/>
</dbReference>
<dbReference type="GO" id="GO:0005525">
    <property type="term" value="F:GTP binding"/>
    <property type="evidence" value="ECO:0007669"/>
    <property type="project" value="InterPro"/>
</dbReference>
<dbReference type="InterPro" id="IPR027417">
    <property type="entry name" value="P-loop_NTPase"/>
</dbReference>
<proteinExistence type="predicted"/>
<sequence>MGLTGSGKSSFISKVTGNVEGVGHDLTSCTSEIKVTKCGDMGFGNIVLVDTPGFDDTKKSDLEILEMISNWLKETYGKVLLSGILYFHRITDNRIVGTPLKSLEAFEKLCGEDAVAQVVLVTTMWDELEDDIGVERLEELKSTCWKGMVSRGSEIFKYLNTPQSAEELLERIAGKSSERRHVLLQKEISEWKKELPETEAGQALHSRLEQLAEQRLRALKRLRAEQSKFADARTTNELQQEYADLKAQLDETLKEVHALRFLPRKKGAVTRLRGILKALSQILSHTLLQFNTSASAN</sequence>
<feature type="domain" description="G" evidence="2">
    <location>
        <begin position="1"/>
        <end position="59"/>
    </location>
</feature>
<dbReference type="CDD" id="cd00882">
    <property type="entry name" value="Ras_like_GTPase"/>
    <property type="match status" value="1"/>
</dbReference>
<organism evidence="3 4">
    <name type="scientific">Scleroderma citrinum Foug A</name>
    <dbReference type="NCBI Taxonomy" id="1036808"/>
    <lineage>
        <taxon>Eukaryota</taxon>
        <taxon>Fungi</taxon>
        <taxon>Dikarya</taxon>
        <taxon>Basidiomycota</taxon>
        <taxon>Agaricomycotina</taxon>
        <taxon>Agaricomycetes</taxon>
        <taxon>Agaricomycetidae</taxon>
        <taxon>Boletales</taxon>
        <taxon>Sclerodermatineae</taxon>
        <taxon>Sclerodermataceae</taxon>
        <taxon>Scleroderma</taxon>
    </lineage>
</organism>
<dbReference type="SUPFAM" id="SSF52540">
    <property type="entry name" value="P-loop containing nucleoside triphosphate hydrolases"/>
    <property type="match status" value="1"/>
</dbReference>
<evidence type="ECO:0000313" key="3">
    <source>
        <dbReference type="EMBL" id="KIM56728.1"/>
    </source>
</evidence>
<accession>A0A0C2Z464</accession>
<dbReference type="Pfam" id="PF01926">
    <property type="entry name" value="MMR_HSR1"/>
    <property type="match status" value="1"/>
</dbReference>
<protein>
    <recommendedName>
        <fullName evidence="2">G domain-containing protein</fullName>
    </recommendedName>
</protein>